<dbReference type="InterPro" id="IPR041966">
    <property type="entry name" value="LOTUS-like"/>
</dbReference>
<dbReference type="CDD" id="cd11297">
    <property type="entry name" value="PIN_LabA-like_N_1"/>
    <property type="match status" value="1"/>
</dbReference>
<dbReference type="InterPro" id="IPR021139">
    <property type="entry name" value="NYN"/>
</dbReference>
<dbReference type="AlphaFoldDB" id="A0A518N4P1"/>
<evidence type="ECO:0000259" key="2">
    <source>
        <dbReference type="PROSITE" id="PS51644"/>
    </source>
</evidence>
<organism evidence="3 4">
    <name type="scientific">Luteimonas granuli</name>
    <dbReference type="NCBI Taxonomy" id="1176533"/>
    <lineage>
        <taxon>Bacteria</taxon>
        <taxon>Pseudomonadati</taxon>
        <taxon>Pseudomonadota</taxon>
        <taxon>Gammaproteobacteria</taxon>
        <taxon>Lysobacterales</taxon>
        <taxon>Lysobacteraceae</taxon>
        <taxon>Luteimonas</taxon>
    </lineage>
</organism>
<sequence length="280" mass="30672">MPDHEKRIALLIDADNAPASKIEVILAEIARHGVANVRRAYGNWKSQHLVGWEKCLHTWAIRPIQQFAYSTGKNASDMAMVIDAMDLLYAGNLDGFAIVSSDADFTPLVMRLRSDGVAVYGFGQEKTPQPFVRACSTFLYLEKLGEPEDEGDDEASTPLQLQHDADLVRLLRGAIDATQGDDGWSKLGAVGSHIGNQGPFDSRNYGYRKLSDLIEAIGLFEMRRQGQVVELRERPARGGGRRARTKAVETKSAVEGTAKAVAKPEAAARTAKKPAQPKRD</sequence>
<dbReference type="InterPro" id="IPR025605">
    <property type="entry name" value="OST-HTH/LOTUS_dom"/>
</dbReference>
<dbReference type="PANTHER" id="PTHR35811">
    <property type="entry name" value="SLR1870 PROTEIN"/>
    <property type="match status" value="1"/>
</dbReference>
<dbReference type="OrthoDB" id="9783963at2"/>
<dbReference type="RefSeq" id="WP_144892059.1">
    <property type="nucleotide sequence ID" value="NZ_CP042218.1"/>
</dbReference>
<dbReference type="KEGG" id="lug:FPZ22_08315"/>
<accession>A0A518N4P1</accession>
<proteinExistence type="predicted"/>
<dbReference type="Proteomes" id="UP000316584">
    <property type="component" value="Chromosome"/>
</dbReference>
<gene>
    <name evidence="3" type="ORF">FPZ22_08315</name>
</gene>
<dbReference type="Pfam" id="PF01936">
    <property type="entry name" value="NYN"/>
    <property type="match status" value="1"/>
</dbReference>
<evidence type="ECO:0000313" key="4">
    <source>
        <dbReference type="Proteomes" id="UP000316584"/>
    </source>
</evidence>
<protein>
    <submittedName>
        <fullName evidence="3">NYN domain-containing protein</fullName>
    </submittedName>
</protein>
<dbReference type="PANTHER" id="PTHR35811:SF1">
    <property type="entry name" value="HTH OST-TYPE DOMAIN-CONTAINING PROTEIN"/>
    <property type="match status" value="1"/>
</dbReference>
<feature type="compositionally biased region" description="Basic residues" evidence="1">
    <location>
        <begin position="270"/>
        <end position="280"/>
    </location>
</feature>
<dbReference type="EMBL" id="CP042218">
    <property type="protein sequence ID" value="QDW66892.1"/>
    <property type="molecule type" value="Genomic_DNA"/>
</dbReference>
<dbReference type="Pfam" id="PF12872">
    <property type="entry name" value="OST-HTH"/>
    <property type="match status" value="1"/>
</dbReference>
<feature type="compositionally biased region" description="Low complexity" evidence="1">
    <location>
        <begin position="258"/>
        <end position="269"/>
    </location>
</feature>
<dbReference type="Gene3D" id="3.30.420.610">
    <property type="entry name" value="LOTUS domain-like"/>
    <property type="match status" value="1"/>
</dbReference>
<feature type="region of interest" description="Disordered" evidence="1">
    <location>
        <begin position="235"/>
        <end position="280"/>
    </location>
</feature>
<evidence type="ECO:0000256" key="1">
    <source>
        <dbReference type="SAM" id="MobiDB-lite"/>
    </source>
</evidence>
<name>A0A518N4P1_9GAMM</name>
<dbReference type="GO" id="GO:0004540">
    <property type="term" value="F:RNA nuclease activity"/>
    <property type="evidence" value="ECO:0007669"/>
    <property type="project" value="InterPro"/>
</dbReference>
<dbReference type="PROSITE" id="PS51644">
    <property type="entry name" value="HTH_OST"/>
    <property type="match status" value="1"/>
</dbReference>
<reference evidence="3 4" key="1">
    <citation type="submission" date="2019-07" db="EMBL/GenBank/DDBJ databases">
        <title>Full genome sequence of Luteimonas sp. Gr-4.</title>
        <authorList>
            <person name="Im W.-T."/>
        </authorList>
    </citation>
    <scope>NUCLEOTIDE SEQUENCE [LARGE SCALE GENOMIC DNA]</scope>
    <source>
        <strain evidence="3 4">Gr-4</strain>
    </source>
</reference>
<evidence type="ECO:0000313" key="3">
    <source>
        <dbReference type="EMBL" id="QDW66892.1"/>
    </source>
</evidence>
<dbReference type="Gene3D" id="3.40.50.1010">
    <property type="entry name" value="5'-nuclease"/>
    <property type="match status" value="1"/>
</dbReference>
<feature type="domain" description="HTH OST-type" evidence="2">
    <location>
        <begin position="163"/>
        <end position="247"/>
    </location>
</feature>
<keyword evidence="4" id="KW-1185">Reference proteome</keyword>
<dbReference type="CDD" id="cd10146">
    <property type="entry name" value="LabA_like_C"/>
    <property type="match status" value="1"/>
</dbReference>